<name>A0AAN8Z787_9MAGN</name>
<dbReference type="Pfam" id="PF12854">
    <property type="entry name" value="PPR_1"/>
    <property type="match status" value="1"/>
</dbReference>
<dbReference type="PROSITE" id="PS51375">
    <property type="entry name" value="PPR"/>
    <property type="match status" value="5"/>
</dbReference>
<dbReference type="AlphaFoldDB" id="A0AAN8Z787"/>
<dbReference type="NCBIfam" id="TIGR00756">
    <property type="entry name" value="PPR"/>
    <property type="match status" value="4"/>
</dbReference>
<feature type="repeat" description="PPR" evidence="2">
    <location>
        <begin position="296"/>
        <end position="330"/>
    </location>
</feature>
<dbReference type="Gene3D" id="1.25.40.10">
    <property type="entry name" value="Tetratricopeptide repeat domain"/>
    <property type="match status" value="4"/>
</dbReference>
<dbReference type="FunFam" id="1.25.40.10:FF:000242">
    <property type="entry name" value="Pentatricopeptide repeat-containing protein"/>
    <property type="match status" value="1"/>
</dbReference>
<dbReference type="InterPro" id="IPR002885">
    <property type="entry name" value="PPR_rpt"/>
</dbReference>
<dbReference type="Pfam" id="PF13041">
    <property type="entry name" value="PPR_2"/>
    <property type="match status" value="3"/>
</dbReference>
<protein>
    <submittedName>
        <fullName evidence="3">Pentatricopeptide repeat</fullName>
    </submittedName>
</protein>
<feature type="repeat" description="PPR" evidence="2">
    <location>
        <begin position="265"/>
        <end position="295"/>
    </location>
</feature>
<reference evidence="3 4" key="1">
    <citation type="submission" date="2023-12" db="EMBL/GenBank/DDBJ databases">
        <title>A high-quality genome assembly for Dillenia turbinata (Dilleniales).</title>
        <authorList>
            <person name="Chanderbali A."/>
        </authorList>
    </citation>
    <scope>NUCLEOTIDE SEQUENCE [LARGE SCALE GENOMIC DNA]</scope>
    <source>
        <strain evidence="3">LSX21</strain>
        <tissue evidence="3">Leaf</tissue>
    </source>
</reference>
<feature type="repeat" description="PPR" evidence="2">
    <location>
        <begin position="92"/>
        <end position="127"/>
    </location>
</feature>
<dbReference type="GO" id="GO:0009451">
    <property type="term" value="P:RNA modification"/>
    <property type="evidence" value="ECO:0007669"/>
    <property type="project" value="InterPro"/>
</dbReference>
<dbReference type="EMBL" id="JBAMMX010000014">
    <property type="protein sequence ID" value="KAK6927526.1"/>
    <property type="molecule type" value="Genomic_DNA"/>
</dbReference>
<feature type="repeat" description="PPR" evidence="2">
    <location>
        <begin position="331"/>
        <end position="366"/>
    </location>
</feature>
<dbReference type="InterPro" id="IPR011990">
    <property type="entry name" value="TPR-like_helical_dom_sf"/>
</dbReference>
<keyword evidence="1" id="KW-0677">Repeat</keyword>
<evidence type="ECO:0000313" key="3">
    <source>
        <dbReference type="EMBL" id="KAK6927526.1"/>
    </source>
</evidence>
<dbReference type="InterPro" id="IPR046848">
    <property type="entry name" value="E_motif"/>
</dbReference>
<comment type="caution">
    <text evidence="3">The sequence shown here is derived from an EMBL/GenBank/DDBJ whole genome shotgun (WGS) entry which is preliminary data.</text>
</comment>
<dbReference type="PANTHER" id="PTHR47926:SF501">
    <property type="entry name" value="DYW DOMAIN-CONTAINING PROTEIN"/>
    <property type="match status" value="1"/>
</dbReference>
<keyword evidence="4" id="KW-1185">Reference proteome</keyword>
<sequence>MQSHFINTKLIHSITTSTVIKHSKTRLAEQACLSLLQTCTSLSNLTQIQSHILKLGLHNNPLVLTKFASSSSNLNAIDYSASFIFSNTCLYDTFLFNTIIRAYSQTFQFKHKAISFYNLMLSYGILPNQFTYPFVLKACAGLLDLKLGQSVHGSVTKYGFDKDLNVQNTIIHMYCCCDGGVEIGRKIFDEMPKMDSVSWSAMIGGYVRAGRSNDAVGIFRKMQGSRVKADEITMVSVLSACSDLGALELGKWVAAYIEKEGIEMSVELFNALIDMFAKCGDVEEALRLFQNMGARNIISWTSVIVGLAMHGRGAEAIALFEEMKGAGMNPDEVVFIGLLMACSHSGLVEEGKKYYNSMMNEFGIVPKIEHYGCMVDLFCRAGLVEQALDFVQTMPIEPNSVIMRTLVNACRVHGKLELGEMYTKHLLEKEPMHDSNYVLLSNIYAKMLCWEKKTKIREIMLLQLIRKMFPSPKTLELSPPKIHENDSTTVLLDGLTQSSTVVLRYRAYPSSLSCSISMNGELLEELIRYHI</sequence>
<dbReference type="Proteomes" id="UP001370490">
    <property type="component" value="Unassembled WGS sequence"/>
</dbReference>
<dbReference type="GO" id="GO:0003723">
    <property type="term" value="F:RNA binding"/>
    <property type="evidence" value="ECO:0007669"/>
    <property type="project" value="InterPro"/>
</dbReference>
<evidence type="ECO:0000313" key="4">
    <source>
        <dbReference type="Proteomes" id="UP001370490"/>
    </source>
</evidence>
<dbReference type="Pfam" id="PF01535">
    <property type="entry name" value="PPR"/>
    <property type="match status" value="1"/>
</dbReference>
<evidence type="ECO:0000256" key="2">
    <source>
        <dbReference type="PROSITE-ProRule" id="PRU00708"/>
    </source>
</evidence>
<organism evidence="3 4">
    <name type="scientific">Dillenia turbinata</name>
    <dbReference type="NCBI Taxonomy" id="194707"/>
    <lineage>
        <taxon>Eukaryota</taxon>
        <taxon>Viridiplantae</taxon>
        <taxon>Streptophyta</taxon>
        <taxon>Embryophyta</taxon>
        <taxon>Tracheophyta</taxon>
        <taxon>Spermatophyta</taxon>
        <taxon>Magnoliopsida</taxon>
        <taxon>eudicotyledons</taxon>
        <taxon>Gunneridae</taxon>
        <taxon>Pentapetalae</taxon>
        <taxon>Dilleniales</taxon>
        <taxon>Dilleniaceae</taxon>
        <taxon>Dillenia</taxon>
    </lineage>
</organism>
<dbReference type="PANTHER" id="PTHR47926">
    <property type="entry name" value="PENTATRICOPEPTIDE REPEAT-CONTAINING PROTEIN"/>
    <property type="match status" value="1"/>
</dbReference>
<gene>
    <name evidence="3" type="ORF">RJ641_006117</name>
</gene>
<dbReference type="FunFam" id="1.25.40.10:FF:000427">
    <property type="entry name" value="Pentatricopeptide repeat-containing protein chloroplastic"/>
    <property type="match status" value="1"/>
</dbReference>
<dbReference type="Pfam" id="PF20431">
    <property type="entry name" value="E_motif"/>
    <property type="match status" value="1"/>
</dbReference>
<evidence type="ECO:0000256" key="1">
    <source>
        <dbReference type="ARBA" id="ARBA00022737"/>
    </source>
</evidence>
<proteinExistence type="predicted"/>
<accession>A0AAN8Z787</accession>
<dbReference type="InterPro" id="IPR046960">
    <property type="entry name" value="PPR_At4g14850-like_plant"/>
</dbReference>
<feature type="repeat" description="PPR" evidence="2">
    <location>
        <begin position="195"/>
        <end position="229"/>
    </location>
</feature>